<dbReference type="EMBL" id="JJNZ01000017">
    <property type="protein sequence ID" value="KDC52239.1"/>
    <property type="molecule type" value="Genomic_DNA"/>
</dbReference>
<feature type="region of interest" description="Disordered" evidence="1">
    <location>
        <begin position="1"/>
        <end position="40"/>
    </location>
</feature>
<proteinExistence type="predicted"/>
<sequence length="67" mass="7650">MEIQCDAIHVKARLSGQSEPDGDRPQSQSTSTGENTGTINNQVEQIEKSLKRYIDKQFQQFTKQKRP</sequence>
<gene>
    <name evidence="2" type="ORF">DC53_05935</name>
</gene>
<name>A0ABD3YBU3_9GAMM</name>
<feature type="compositionally biased region" description="Polar residues" evidence="1">
    <location>
        <begin position="25"/>
        <end position="40"/>
    </location>
</feature>
<evidence type="ECO:0000313" key="3">
    <source>
        <dbReference type="Proteomes" id="UP000027154"/>
    </source>
</evidence>
<reference evidence="2 3" key="1">
    <citation type="submission" date="2014-04" db="EMBL/GenBank/DDBJ databases">
        <title>Pseudoalteromonas galatheae sp. nov., isolated from a deep-sea polychaete near Canal Concepcion, Chile.</title>
        <authorList>
            <person name="Machado H.R."/>
            <person name="Gram L."/>
            <person name="Vynne N.G."/>
        </authorList>
    </citation>
    <scope>NUCLEOTIDE SEQUENCE [LARGE SCALE GENOMIC DNA]</scope>
    <source>
        <strain evidence="2 3">KMM216</strain>
    </source>
</reference>
<dbReference type="AlphaFoldDB" id="A0ABD3YBU3"/>
<accession>A0ABD3YBU3</accession>
<comment type="caution">
    <text evidence="2">The sequence shown here is derived from an EMBL/GenBank/DDBJ whole genome shotgun (WGS) entry which is preliminary data.</text>
</comment>
<organism evidence="2 3">
    <name type="scientific">Pseudoalteromonas fuliginea</name>
    <dbReference type="NCBI Taxonomy" id="1872678"/>
    <lineage>
        <taxon>Bacteria</taxon>
        <taxon>Pseudomonadati</taxon>
        <taxon>Pseudomonadota</taxon>
        <taxon>Gammaproteobacteria</taxon>
        <taxon>Alteromonadales</taxon>
        <taxon>Pseudoalteromonadaceae</taxon>
        <taxon>Pseudoalteromonas</taxon>
    </lineage>
</organism>
<dbReference type="RefSeq" id="WP_007377697.1">
    <property type="nucleotide sequence ID" value="NZ_JBBMQV010000033.1"/>
</dbReference>
<dbReference type="Proteomes" id="UP000027154">
    <property type="component" value="Unassembled WGS sequence"/>
</dbReference>
<evidence type="ECO:0000313" key="2">
    <source>
        <dbReference type="EMBL" id="KDC52239.1"/>
    </source>
</evidence>
<protein>
    <submittedName>
        <fullName evidence="2">Uncharacterized protein</fullName>
    </submittedName>
</protein>
<evidence type="ECO:0000256" key="1">
    <source>
        <dbReference type="SAM" id="MobiDB-lite"/>
    </source>
</evidence>